<feature type="coiled-coil region" evidence="5">
    <location>
        <begin position="124"/>
        <end position="151"/>
    </location>
</feature>
<accession>A0A1I8Q3U5</accession>
<keyword evidence="3" id="KW-0143">Chaperone</keyword>
<dbReference type="GO" id="GO:0007021">
    <property type="term" value="P:tubulin complex assembly"/>
    <property type="evidence" value="ECO:0007669"/>
    <property type="project" value="InterPro"/>
</dbReference>
<dbReference type="GO" id="GO:0005829">
    <property type="term" value="C:cytosol"/>
    <property type="evidence" value="ECO:0007669"/>
    <property type="project" value="UniProtKB-ARBA"/>
</dbReference>
<sequence length="240" mass="27005">MISINSSDFIKINVTNSKTDHVAYEIKIAKSITVGELKQKLQIITGGSAGTMKVALYKGDELVTSLTDDTMMLGALPIESNMRFHVVDDFLYDVQDEQVQKFELPEEQYDQKENTVRSFLKKNRMGKYNEEEQKREEAKRLEKEALEKQKAELCTVGSRCQVTVKGCPTRRGTIMYNGSLEGKTGIFIGVKYDEPLGKNDGSIQGKRYFSCPPNYGGFVAPLAVEVGDFPEEDFNLDDEI</sequence>
<evidence type="ECO:0000313" key="7">
    <source>
        <dbReference type="EnsemblMetazoa" id="SCAU013622-PA"/>
    </source>
</evidence>
<protein>
    <recommendedName>
        <fullName evidence="6">CAP-Gly domain-containing protein</fullName>
    </recommendedName>
</protein>
<evidence type="ECO:0000256" key="5">
    <source>
        <dbReference type="SAM" id="Coils"/>
    </source>
</evidence>
<dbReference type="InterPro" id="IPR000938">
    <property type="entry name" value="CAP-Gly_domain"/>
</dbReference>
<dbReference type="InterPro" id="IPR029071">
    <property type="entry name" value="Ubiquitin-like_domsf"/>
</dbReference>
<keyword evidence="2" id="KW-0963">Cytoplasm</keyword>
<dbReference type="STRING" id="35570.A0A1I8Q3U5"/>
<dbReference type="GO" id="GO:0035371">
    <property type="term" value="C:microtubule plus-end"/>
    <property type="evidence" value="ECO:0007669"/>
    <property type="project" value="TreeGrafter"/>
</dbReference>
<dbReference type="PANTHER" id="PTHR18916">
    <property type="entry name" value="DYNACTIN 1-RELATED MICROTUBULE-BINDING"/>
    <property type="match status" value="1"/>
</dbReference>
<dbReference type="GO" id="GO:0005938">
    <property type="term" value="C:cell cortex"/>
    <property type="evidence" value="ECO:0007669"/>
    <property type="project" value="TreeGrafter"/>
</dbReference>
<evidence type="ECO:0000313" key="8">
    <source>
        <dbReference type="Proteomes" id="UP000095300"/>
    </source>
</evidence>
<evidence type="ECO:0000256" key="1">
    <source>
        <dbReference type="ARBA" id="ARBA00004496"/>
    </source>
</evidence>
<keyword evidence="5" id="KW-0175">Coiled coil</keyword>
<dbReference type="GO" id="GO:0005634">
    <property type="term" value="C:nucleus"/>
    <property type="evidence" value="ECO:0007669"/>
    <property type="project" value="TreeGrafter"/>
</dbReference>
<dbReference type="InterPro" id="IPR045172">
    <property type="entry name" value="TBCB_Ubl"/>
</dbReference>
<dbReference type="SUPFAM" id="SSF74924">
    <property type="entry name" value="Cap-Gly domain"/>
    <property type="match status" value="1"/>
</dbReference>
<dbReference type="PROSITE" id="PS00845">
    <property type="entry name" value="CAP_GLY_1"/>
    <property type="match status" value="1"/>
</dbReference>
<dbReference type="InterPro" id="IPR036859">
    <property type="entry name" value="CAP-Gly_dom_sf"/>
</dbReference>
<dbReference type="CDD" id="cd01789">
    <property type="entry name" value="Ubl_TBCB"/>
    <property type="match status" value="1"/>
</dbReference>
<gene>
    <name evidence="7" type="primary">106083706</name>
</gene>
<dbReference type="Pfam" id="PF14560">
    <property type="entry name" value="Ubiquitin_2"/>
    <property type="match status" value="1"/>
</dbReference>
<dbReference type="SMART" id="SM01052">
    <property type="entry name" value="CAP_GLY"/>
    <property type="match status" value="1"/>
</dbReference>
<dbReference type="SUPFAM" id="SSF54236">
    <property type="entry name" value="Ubiquitin-like"/>
    <property type="match status" value="1"/>
</dbReference>
<evidence type="ECO:0000256" key="3">
    <source>
        <dbReference type="ARBA" id="ARBA00023186"/>
    </source>
</evidence>
<dbReference type="Gene3D" id="2.30.30.190">
    <property type="entry name" value="CAP Gly-rich-like domain"/>
    <property type="match status" value="1"/>
</dbReference>
<dbReference type="GO" id="GO:0051010">
    <property type="term" value="F:microtubule plus-end binding"/>
    <property type="evidence" value="ECO:0007669"/>
    <property type="project" value="TreeGrafter"/>
</dbReference>
<feature type="domain" description="CAP-Gly" evidence="6">
    <location>
        <begin position="178"/>
        <end position="220"/>
    </location>
</feature>
<organism evidence="7 8">
    <name type="scientific">Stomoxys calcitrans</name>
    <name type="common">Stable fly</name>
    <name type="synonym">Conops calcitrans</name>
    <dbReference type="NCBI Taxonomy" id="35570"/>
    <lineage>
        <taxon>Eukaryota</taxon>
        <taxon>Metazoa</taxon>
        <taxon>Ecdysozoa</taxon>
        <taxon>Arthropoda</taxon>
        <taxon>Hexapoda</taxon>
        <taxon>Insecta</taxon>
        <taxon>Pterygota</taxon>
        <taxon>Neoptera</taxon>
        <taxon>Endopterygota</taxon>
        <taxon>Diptera</taxon>
        <taxon>Brachycera</taxon>
        <taxon>Muscomorpha</taxon>
        <taxon>Muscoidea</taxon>
        <taxon>Muscidae</taxon>
        <taxon>Stomoxys</taxon>
    </lineage>
</organism>
<dbReference type="EnsemblMetazoa" id="SCAU013622-RA">
    <property type="protein sequence ID" value="SCAU013622-PA"/>
    <property type="gene ID" value="SCAU013622"/>
</dbReference>
<dbReference type="Gene3D" id="3.10.20.90">
    <property type="entry name" value="Phosphatidylinositol 3-kinase Catalytic Subunit, Chain A, domain 1"/>
    <property type="match status" value="1"/>
</dbReference>
<name>A0A1I8Q3U5_STOCA</name>
<dbReference type="InterPro" id="IPR000626">
    <property type="entry name" value="Ubiquitin-like_dom"/>
</dbReference>
<dbReference type="PANTHER" id="PTHR18916:SF85">
    <property type="entry name" value="TUBULIN-FOLDING COFACTOR B"/>
    <property type="match status" value="1"/>
</dbReference>
<dbReference type="KEGG" id="scac:106083706"/>
<dbReference type="FunFam" id="2.30.30.190:FF:000013">
    <property type="entry name" value="Tubulin-folding cofactor B"/>
    <property type="match status" value="1"/>
</dbReference>
<comment type="similarity">
    <text evidence="4">Belongs to the TBCB family.</text>
</comment>
<dbReference type="PROSITE" id="PS50245">
    <property type="entry name" value="CAP_GLY_2"/>
    <property type="match status" value="1"/>
</dbReference>
<dbReference type="GO" id="GO:0007023">
    <property type="term" value="P:post-chaperonin tubulin folding pathway"/>
    <property type="evidence" value="ECO:0007669"/>
    <property type="project" value="InterPro"/>
</dbReference>
<evidence type="ECO:0000256" key="2">
    <source>
        <dbReference type="ARBA" id="ARBA00022490"/>
    </source>
</evidence>
<dbReference type="Pfam" id="PF01302">
    <property type="entry name" value="CAP_GLY"/>
    <property type="match status" value="1"/>
</dbReference>
<reference evidence="7" key="1">
    <citation type="submission" date="2020-05" db="UniProtKB">
        <authorList>
            <consortium name="EnsemblMetazoa"/>
        </authorList>
    </citation>
    <scope>IDENTIFICATION</scope>
    <source>
        <strain evidence="7">USDA</strain>
    </source>
</reference>
<dbReference type="GO" id="GO:0043014">
    <property type="term" value="F:alpha-tubulin binding"/>
    <property type="evidence" value="ECO:0007669"/>
    <property type="project" value="InterPro"/>
</dbReference>
<evidence type="ECO:0000256" key="4">
    <source>
        <dbReference type="ARBA" id="ARBA00025779"/>
    </source>
</evidence>
<dbReference type="AlphaFoldDB" id="A0A1I8Q3U5"/>
<evidence type="ECO:0000259" key="6">
    <source>
        <dbReference type="PROSITE" id="PS50245"/>
    </source>
</evidence>
<dbReference type="GO" id="GO:0031122">
    <property type="term" value="P:cytoplasmic microtubule organization"/>
    <property type="evidence" value="ECO:0007669"/>
    <property type="project" value="TreeGrafter"/>
</dbReference>
<proteinExistence type="inferred from homology"/>
<dbReference type="OrthoDB" id="5295208at2759"/>
<dbReference type="Proteomes" id="UP000095300">
    <property type="component" value="Unassembled WGS sequence"/>
</dbReference>
<keyword evidence="8" id="KW-1185">Reference proteome</keyword>
<dbReference type="VEuPathDB" id="VectorBase:SCAU013622"/>
<comment type="subcellular location">
    <subcellularLocation>
        <location evidence="1">Cytoplasm</location>
    </subcellularLocation>
</comment>